<keyword evidence="2" id="KW-0812">Transmembrane</keyword>
<feature type="chain" id="PRO_5020183011" description="Killer toxin Kp4 domain-containing protein" evidence="3">
    <location>
        <begin position="28"/>
        <end position="264"/>
    </location>
</feature>
<feature type="compositionally biased region" description="Low complexity" evidence="1">
    <location>
        <begin position="94"/>
        <end position="113"/>
    </location>
</feature>
<keyword evidence="5" id="KW-1185">Reference proteome</keyword>
<comment type="caution">
    <text evidence="4">The sequence shown here is derived from an EMBL/GenBank/DDBJ whole genome shotgun (WGS) entry which is preliminary data.</text>
</comment>
<dbReference type="Pfam" id="PF15474">
    <property type="entry name" value="MU117"/>
    <property type="match status" value="1"/>
</dbReference>
<protein>
    <recommendedName>
        <fullName evidence="6">Killer toxin Kp4 domain-containing protein</fullName>
    </recommendedName>
</protein>
<evidence type="ECO:0000313" key="4">
    <source>
        <dbReference type="EMBL" id="THC87913.1"/>
    </source>
</evidence>
<evidence type="ECO:0000256" key="3">
    <source>
        <dbReference type="SAM" id="SignalP"/>
    </source>
</evidence>
<gene>
    <name evidence="4" type="ORF">EYZ11_012642</name>
</gene>
<dbReference type="Proteomes" id="UP000308092">
    <property type="component" value="Unassembled WGS sequence"/>
</dbReference>
<feature type="transmembrane region" description="Helical" evidence="2">
    <location>
        <begin position="33"/>
        <end position="50"/>
    </location>
</feature>
<organism evidence="4 5">
    <name type="scientific">Aspergillus tanneri</name>
    <dbReference type="NCBI Taxonomy" id="1220188"/>
    <lineage>
        <taxon>Eukaryota</taxon>
        <taxon>Fungi</taxon>
        <taxon>Dikarya</taxon>
        <taxon>Ascomycota</taxon>
        <taxon>Pezizomycotina</taxon>
        <taxon>Eurotiomycetes</taxon>
        <taxon>Eurotiomycetidae</taxon>
        <taxon>Eurotiales</taxon>
        <taxon>Aspergillaceae</taxon>
        <taxon>Aspergillus</taxon>
        <taxon>Aspergillus subgen. Circumdati</taxon>
    </lineage>
</organism>
<dbReference type="EMBL" id="SOSA01000996">
    <property type="protein sequence ID" value="THC87913.1"/>
    <property type="molecule type" value="Genomic_DNA"/>
</dbReference>
<dbReference type="VEuPathDB" id="FungiDB:EYZ11_012642"/>
<accession>A0A4S3IZP8</accession>
<evidence type="ECO:0008006" key="6">
    <source>
        <dbReference type="Google" id="ProtNLM"/>
    </source>
</evidence>
<sequence length="264" mass="27401">MGTALAVVARTTVVLAVIAMVAAVGEAQAGASVLYVFPGVVWALIAPALTSTVDKNGLIEGTISLIDYEVDDDPSFTSSLFDQMSSFYSSAFDPTTTSTTTTKASTSTTKTTSTVPTATETGYNCKGSIRCGTFKNLHKFCDMAKSFLKDDIVYGTTDKDKNSGTCYTDGKNAGFGCGVFVEGDNCQIKGMQMAAAYDHIFQKAGGNCGICGHAFLSDGCKLTVNYVSGCQTTNGILEAFIGSGSDFTTASSVDVALSSALVTL</sequence>
<evidence type="ECO:0000256" key="1">
    <source>
        <dbReference type="SAM" id="MobiDB-lite"/>
    </source>
</evidence>
<dbReference type="AlphaFoldDB" id="A0A4S3IZP8"/>
<reference evidence="4 5" key="1">
    <citation type="submission" date="2019-03" db="EMBL/GenBank/DDBJ databases">
        <title>The genome sequence of a newly discovered highly antifungal drug resistant Aspergillus species, Aspergillus tanneri NIH 1004.</title>
        <authorList>
            <person name="Mounaud S."/>
            <person name="Singh I."/>
            <person name="Joardar V."/>
            <person name="Pakala S."/>
            <person name="Pakala S."/>
            <person name="Venepally P."/>
            <person name="Hoover J."/>
            <person name="Nierman W."/>
            <person name="Chung J."/>
            <person name="Losada L."/>
        </authorList>
    </citation>
    <scope>NUCLEOTIDE SEQUENCE [LARGE SCALE GENOMIC DNA]</scope>
    <source>
        <strain evidence="4 5">NIH1004</strain>
    </source>
</reference>
<proteinExistence type="predicted"/>
<feature type="signal peptide" evidence="3">
    <location>
        <begin position="1"/>
        <end position="27"/>
    </location>
</feature>
<keyword evidence="2" id="KW-1133">Transmembrane helix</keyword>
<dbReference type="InterPro" id="IPR029167">
    <property type="entry name" value="Mug117"/>
</dbReference>
<feature type="region of interest" description="Disordered" evidence="1">
    <location>
        <begin position="93"/>
        <end position="113"/>
    </location>
</feature>
<name>A0A4S3IZP8_9EURO</name>
<keyword evidence="2" id="KW-0472">Membrane</keyword>
<evidence type="ECO:0000313" key="5">
    <source>
        <dbReference type="Proteomes" id="UP000308092"/>
    </source>
</evidence>
<evidence type="ECO:0000256" key="2">
    <source>
        <dbReference type="SAM" id="Phobius"/>
    </source>
</evidence>
<keyword evidence="3" id="KW-0732">Signal</keyword>